<reference evidence="2" key="1">
    <citation type="submission" date="2019-08" db="EMBL/GenBank/DDBJ databases">
        <authorList>
            <person name="Kucharzyk K."/>
            <person name="Murdoch R.W."/>
            <person name="Higgins S."/>
            <person name="Loffler F."/>
        </authorList>
    </citation>
    <scope>NUCLEOTIDE SEQUENCE</scope>
</reference>
<evidence type="ECO:0000313" key="2">
    <source>
        <dbReference type="EMBL" id="MPN32422.1"/>
    </source>
</evidence>
<organism evidence="2">
    <name type="scientific">bioreactor metagenome</name>
    <dbReference type="NCBI Taxonomy" id="1076179"/>
    <lineage>
        <taxon>unclassified sequences</taxon>
        <taxon>metagenomes</taxon>
        <taxon>ecological metagenomes</taxon>
    </lineage>
</organism>
<feature type="region of interest" description="Disordered" evidence="1">
    <location>
        <begin position="49"/>
        <end position="112"/>
    </location>
</feature>
<accession>A0A645H250</accession>
<comment type="caution">
    <text evidence="2">The sequence shown here is derived from an EMBL/GenBank/DDBJ whole genome shotgun (WGS) entry which is preliminary data.</text>
</comment>
<dbReference type="EMBL" id="VSSQ01084424">
    <property type="protein sequence ID" value="MPN32422.1"/>
    <property type="molecule type" value="Genomic_DNA"/>
</dbReference>
<gene>
    <name evidence="2" type="ORF">SDC9_179900</name>
</gene>
<feature type="compositionally biased region" description="Basic and acidic residues" evidence="1">
    <location>
        <begin position="95"/>
        <end position="105"/>
    </location>
</feature>
<evidence type="ECO:0000256" key="1">
    <source>
        <dbReference type="SAM" id="MobiDB-lite"/>
    </source>
</evidence>
<dbReference type="AlphaFoldDB" id="A0A645H250"/>
<protein>
    <submittedName>
        <fullName evidence="2">Uncharacterized protein</fullName>
    </submittedName>
</protein>
<feature type="compositionally biased region" description="Basic and acidic residues" evidence="1">
    <location>
        <begin position="49"/>
        <end position="66"/>
    </location>
</feature>
<name>A0A645H250_9ZZZZ</name>
<sequence>MRVEHRVHAIQEEHQVLVDAEKPYVHDDHQRHHALGRFFVCAHAVDPHAEHPVHEDRREHDQHERGLAPAVEAQAHERQKQVARPAPALQQIVADQREHQKEKQKLSTGKNH</sequence>
<proteinExistence type="predicted"/>